<sequence length="710" mass="79762">MPKAGFRFGRKPCGQVQTLIAYLSSKGDLRQLSWEDSDKELRRSYRTGMIRLIAALFQSMSKFTFGSSKRQCTDLLPLTCFFAFWCGMALVAAFALLRGDAFRIVNGMDSFGNTCGRKNMPLVRTANSTMDSILFPLSGLDMTDKKFLFPLDIRHPFNSAWICVGVCPDRTVVSDFFEFHKETNFSYCSMDRGRDGSEHYRHCPIGTIYESDGSILSRCIPNDFVTIAIDMLSSLHEFIQDQDWIRVMTAEAIFVRAEIGALCFLSVGLSLIAVFLIRFLAPVIVYFIYVIVILLAAGFSSFLWHGWYVAYNRNETSLKTMGSAQALVALPEVSEKTMLIFAVAMTIITVLLLVTVWCVWPRGALVVDLFRESGRALAAMPFLLLQPILTCVILVAFLAYWAVIAVQLYTSAPAVPSVIVRSNGERIDAVTFNVTDQIRYMGWYHIVGLVWTTEFIFASHRMVVAGAVAIWYFKRRSSPWCTSLATLINYHLGSIALGSFIITLVKLPRYVFMYAHAKLKESENFMAKYVLRCMISVLKCVENCLRCLHHNAYTIIAISGQSFFPAAKTAANILLDNAVDVATINTVGDFVLFLAKCIVTTACLSVAVFRFKFQLALNYWMIEAGVVGIVAYISASCFLSVIEMVIDTLFLCFAHDNDNVTKSHGSTDYADRHFKEYMSTTLDRERALGVVRRWNHADRGTVEQLELAVK</sequence>
<evidence type="ECO:0000313" key="8">
    <source>
        <dbReference type="Proteomes" id="UP000050794"/>
    </source>
</evidence>
<evidence type="ECO:0000256" key="3">
    <source>
        <dbReference type="ARBA" id="ARBA00022692"/>
    </source>
</evidence>
<dbReference type="Proteomes" id="UP000050794">
    <property type="component" value="Unassembled WGS sequence"/>
</dbReference>
<reference evidence="7 8" key="2">
    <citation type="submission" date="2018-11" db="EMBL/GenBank/DDBJ databases">
        <authorList>
            <consortium name="Pathogen Informatics"/>
        </authorList>
    </citation>
    <scope>NUCLEOTIDE SEQUENCE [LARGE SCALE GENOMIC DNA]</scope>
</reference>
<accession>A0A183V567</accession>
<dbReference type="GO" id="GO:0022857">
    <property type="term" value="F:transmembrane transporter activity"/>
    <property type="evidence" value="ECO:0007669"/>
    <property type="project" value="UniProtKB-UniRule"/>
</dbReference>
<keyword evidence="3" id="KW-0812">Transmembrane</keyword>
<gene>
    <name evidence="7" type="ORF">TCNE_LOCUS15886</name>
</gene>
<evidence type="ECO:0000256" key="2">
    <source>
        <dbReference type="ARBA" id="ARBA00007168"/>
    </source>
</evidence>
<comment type="function">
    <text evidence="6">Choline transporter.</text>
</comment>
<keyword evidence="4" id="KW-1133">Transmembrane helix</keyword>
<organism evidence="8 9">
    <name type="scientific">Toxocara canis</name>
    <name type="common">Canine roundworm</name>
    <dbReference type="NCBI Taxonomy" id="6265"/>
    <lineage>
        <taxon>Eukaryota</taxon>
        <taxon>Metazoa</taxon>
        <taxon>Ecdysozoa</taxon>
        <taxon>Nematoda</taxon>
        <taxon>Chromadorea</taxon>
        <taxon>Rhabditida</taxon>
        <taxon>Spirurina</taxon>
        <taxon>Ascaridomorpha</taxon>
        <taxon>Ascaridoidea</taxon>
        <taxon>Toxocaridae</taxon>
        <taxon>Toxocara</taxon>
    </lineage>
</organism>
<reference evidence="9" key="1">
    <citation type="submission" date="2016-06" db="UniProtKB">
        <authorList>
            <consortium name="WormBaseParasite"/>
        </authorList>
    </citation>
    <scope>IDENTIFICATION</scope>
</reference>
<evidence type="ECO:0000256" key="6">
    <source>
        <dbReference type="RuleBase" id="RU368066"/>
    </source>
</evidence>
<dbReference type="WBParaSite" id="TCNE_0001588801-mRNA-1">
    <property type="protein sequence ID" value="TCNE_0001588801-mRNA-1"/>
    <property type="gene ID" value="TCNE_0001588801"/>
</dbReference>
<comment type="similarity">
    <text evidence="2 6">Belongs to the CTL (choline transporter-like) family.</text>
</comment>
<keyword evidence="5" id="KW-0472">Membrane</keyword>
<dbReference type="Pfam" id="PF04515">
    <property type="entry name" value="Choline_transpo"/>
    <property type="match status" value="1"/>
</dbReference>
<evidence type="ECO:0000313" key="9">
    <source>
        <dbReference type="WBParaSite" id="TCNE_0001588801-mRNA-1"/>
    </source>
</evidence>
<evidence type="ECO:0000256" key="5">
    <source>
        <dbReference type="ARBA" id="ARBA00023136"/>
    </source>
</evidence>
<comment type="subcellular location">
    <subcellularLocation>
        <location evidence="6">Cell membrane</location>
        <topology evidence="6">Multi-pass membrane protein</topology>
    </subcellularLocation>
    <subcellularLocation>
        <location evidence="1">Membrane</location>
        <topology evidence="1">Multi-pass membrane protein</topology>
    </subcellularLocation>
</comment>
<dbReference type="PANTHER" id="PTHR12385">
    <property type="entry name" value="CHOLINE TRANSPORTER-LIKE (SLC FAMILY 44)"/>
    <property type="match status" value="1"/>
</dbReference>
<keyword evidence="8" id="KW-1185">Reference proteome</keyword>
<evidence type="ECO:0000256" key="1">
    <source>
        <dbReference type="ARBA" id="ARBA00004141"/>
    </source>
</evidence>
<name>A0A183V567_TOXCA</name>
<dbReference type="AlphaFoldDB" id="A0A183V567"/>
<dbReference type="InterPro" id="IPR007603">
    <property type="entry name" value="Choline_transptr-like"/>
</dbReference>
<evidence type="ECO:0000313" key="7">
    <source>
        <dbReference type="EMBL" id="VDM47207.1"/>
    </source>
</evidence>
<proteinExistence type="inferred from homology"/>
<evidence type="ECO:0000256" key="4">
    <source>
        <dbReference type="ARBA" id="ARBA00022989"/>
    </source>
</evidence>
<dbReference type="PANTHER" id="PTHR12385:SF12">
    <property type="entry name" value="CHOLINE TRANSPORTER-LIKE PROTEIN"/>
    <property type="match status" value="1"/>
</dbReference>
<protein>
    <recommendedName>
        <fullName evidence="6">Choline transporter-like protein</fullName>
    </recommendedName>
</protein>
<dbReference type="GO" id="GO:0005886">
    <property type="term" value="C:plasma membrane"/>
    <property type="evidence" value="ECO:0007669"/>
    <property type="project" value="UniProtKB-SubCell"/>
</dbReference>
<dbReference type="EMBL" id="UYWY01023169">
    <property type="protein sequence ID" value="VDM47207.1"/>
    <property type="molecule type" value="Genomic_DNA"/>
</dbReference>